<sequence>MLCISNSTINPTNLIFPNSISSITKNIESIILSAINSIIKSTNFALLSMVGGIGKRIYLCIVSIERSIF</sequence>
<dbReference type="Proteomes" id="UP000004508">
    <property type="component" value="Unassembled WGS sequence"/>
</dbReference>
<dbReference type="EMBL" id="ADVG01000003">
    <property type="protein sequence ID" value="EFH83902.1"/>
    <property type="molecule type" value="Genomic_DNA"/>
</dbReference>
<accession>D6TU01</accession>
<gene>
    <name evidence="1" type="ORF">Krac_4905</name>
</gene>
<dbReference type="AlphaFoldDB" id="D6TU01"/>
<protein>
    <submittedName>
        <fullName evidence="1">Uncharacterized protein</fullName>
    </submittedName>
</protein>
<proteinExistence type="predicted"/>
<organism evidence="1 2">
    <name type="scientific">Ktedonobacter racemifer DSM 44963</name>
    <dbReference type="NCBI Taxonomy" id="485913"/>
    <lineage>
        <taxon>Bacteria</taxon>
        <taxon>Bacillati</taxon>
        <taxon>Chloroflexota</taxon>
        <taxon>Ktedonobacteria</taxon>
        <taxon>Ktedonobacterales</taxon>
        <taxon>Ktedonobacteraceae</taxon>
        <taxon>Ktedonobacter</taxon>
    </lineage>
</organism>
<comment type="caution">
    <text evidence="1">The sequence shown here is derived from an EMBL/GenBank/DDBJ whole genome shotgun (WGS) entry which is preliminary data.</text>
</comment>
<dbReference type="STRING" id="485913.Krac_4905"/>
<name>D6TU01_KTERA</name>
<dbReference type="InParanoid" id="D6TU01"/>
<reference evidence="1 2" key="1">
    <citation type="journal article" date="2011" name="Stand. Genomic Sci.">
        <title>Non-contiguous finished genome sequence and contextual data of the filamentous soil bacterium Ktedonobacter racemifer type strain (SOSP1-21).</title>
        <authorList>
            <person name="Chang Y.J."/>
            <person name="Land M."/>
            <person name="Hauser L."/>
            <person name="Chertkov O."/>
            <person name="Del Rio T.G."/>
            <person name="Nolan M."/>
            <person name="Copeland A."/>
            <person name="Tice H."/>
            <person name="Cheng J.F."/>
            <person name="Lucas S."/>
            <person name="Han C."/>
            <person name="Goodwin L."/>
            <person name="Pitluck S."/>
            <person name="Ivanova N."/>
            <person name="Ovchinikova G."/>
            <person name="Pati A."/>
            <person name="Chen A."/>
            <person name="Palaniappan K."/>
            <person name="Mavromatis K."/>
            <person name="Liolios K."/>
            <person name="Brettin T."/>
            <person name="Fiebig A."/>
            <person name="Rohde M."/>
            <person name="Abt B."/>
            <person name="Goker M."/>
            <person name="Detter J.C."/>
            <person name="Woyke T."/>
            <person name="Bristow J."/>
            <person name="Eisen J.A."/>
            <person name="Markowitz V."/>
            <person name="Hugenholtz P."/>
            <person name="Kyrpides N.C."/>
            <person name="Klenk H.P."/>
            <person name="Lapidus A."/>
        </authorList>
    </citation>
    <scope>NUCLEOTIDE SEQUENCE [LARGE SCALE GENOMIC DNA]</scope>
    <source>
        <strain evidence="2">DSM 44963</strain>
    </source>
</reference>
<evidence type="ECO:0000313" key="1">
    <source>
        <dbReference type="EMBL" id="EFH83902.1"/>
    </source>
</evidence>
<keyword evidence="2" id="KW-1185">Reference proteome</keyword>
<evidence type="ECO:0000313" key="2">
    <source>
        <dbReference type="Proteomes" id="UP000004508"/>
    </source>
</evidence>